<gene>
    <name evidence="1" type="ORF">LCGC14_2086500</name>
</gene>
<proteinExistence type="predicted"/>
<dbReference type="AlphaFoldDB" id="A0A0F9F1G6"/>
<comment type="caution">
    <text evidence="1">The sequence shown here is derived from an EMBL/GenBank/DDBJ whole genome shotgun (WGS) entry which is preliminary data.</text>
</comment>
<name>A0A0F9F1G6_9ZZZZ</name>
<dbReference type="EMBL" id="LAZR01025323">
    <property type="protein sequence ID" value="KKL72281.1"/>
    <property type="molecule type" value="Genomic_DNA"/>
</dbReference>
<evidence type="ECO:0000313" key="1">
    <source>
        <dbReference type="EMBL" id="KKL72281.1"/>
    </source>
</evidence>
<protein>
    <submittedName>
        <fullName evidence="1">Uncharacterized protein</fullName>
    </submittedName>
</protein>
<organism evidence="1">
    <name type="scientific">marine sediment metagenome</name>
    <dbReference type="NCBI Taxonomy" id="412755"/>
    <lineage>
        <taxon>unclassified sequences</taxon>
        <taxon>metagenomes</taxon>
        <taxon>ecological metagenomes</taxon>
    </lineage>
</organism>
<accession>A0A0F9F1G6</accession>
<reference evidence="1" key="1">
    <citation type="journal article" date="2015" name="Nature">
        <title>Complex archaea that bridge the gap between prokaryotes and eukaryotes.</title>
        <authorList>
            <person name="Spang A."/>
            <person name="Saw J.H."/>
            <person name="Jorgensen S.L."/>
            <person name="Zaremba-Niedzwiedzka K."/>
            <person name="Martijn J."/>
            <person name="Lind A.E."/>
            <person name="van Eijk R."/>
            <person name="Schleper C."/>
            <person name="Guy L."/>
            <person name="Ettema T.J."/>
        </authorList>
    </citation>
    <scope>NUCLEOTIDE SEQUENCE</scope>
</reference>
<sequence>MKTMEAKYAGTCVSCQAPIYKGEKIQWEKGIGAFCMHCDGDEWLIENAAKEQRENE</sequence>